<dbReference type="InterPro" id="IPR006221">
    <property type="entry name" value="TrpG/PapA_dom"/>
</dbReference>
<accession>A0ABY4EV75</accession>
<dbReference type="PANTHER" id="PTHR43418">
    <property type="entry name" value="MULTIFUNCTIONAL TRYPTOPHAN BIOSYNTHESIS PROTEIN-RELATED"/>
    <property type="match status" value="1"/>
</dbReference>
<keyword evidence="1" id="KW-0315">Glutamine amidotransferase</keyword>
<organism evidence="3 4">
    <name type="scientific">Gracilibacillus caseinilyticus</name>
    <dbReference type="NCBI Taxonomy" id="2932256"/>
    <lineage>
        <taxon>Bacteria</taxon>
        <taxon>Bacillati</taxon>
        <taxon>Bacillota</taxon>
        <taxon>Bacilli</taxon>
        <taxon>Bacillales</taxon>
        <taxon>Bacillaceae</taxon>
        <taxon>Gracilibacillus</taxon>
    </lineage>
</organism>
<dbReference type="InterPro" id="IPR017926">
    <property type="entry name" value="GATASE"/>
</dbReference>
<dbReference type="NCBIfam" id="TIGR00566">
    <property type="entry name" value="trpG_papA"/>
    <property type="match status" value="1"/>
</dbReference>
<protein>
    <submittedName>
        <fullName evidence="3">Aminodeoxychorismate/anthranilate synthase component II</fullName>
    </submittedName>
</protein>
<name>A0ABY4EV75_9BACI</name>
<dbReference type="InterPro" id="IPR050472">
    <property type="entry name" value="Anth_synth/Amidotransfase"/>
</dbReference>
<reference evidence="3 4" key="1">
    <citation type="submission" date="2022-04" db="EMBL/GenBank/DDBJ databases">
        <title>Gracilibacillus sp. isolated from saltern.</title>
        <authorList>
            <person name="Won M."/>
            <person name="Lee C.-M."/>
            <person name="Woen H.-Y."/>
            <person name="Kwon S.-W."/>
        </authorList>
    </citation>
    <scope>NUCLEOTIDE SEQUENCE [LARGE SCALE GENOMIC DNA]</scope>
    <source>
        <strain evidence="3 4">SSWR10-1</strain>
    </source>
</reference>
<dbReference type="Gene3D" id="3.40.50.880">
    <property type="match status" value="1"/>
</dbReference>
<dbReference type="Pfam" id="PF00117">
    <property type="entry name" value="GATase"/>
    <property type="match status" value="1"/>
</dbReference>
<dbReference type="EMBL" id="CP095072">
    <property type="protein sequence ID" value="UOQ48195.1"/>
    <property type="molecule type" value="Genomic_DNA"/>
</dbReference>
<evidence type="ECO:0000256" key="1">
    <source>
        <dbReference type="ARBA" id="ARBA00022962"/>
    </source>
</evidence>
<dbReference type="PROSITE" id="PS51273">
    <property type="entry name" value="GATASE_TYPE_1"/>
    <property type="match status" value="1"/>
</dbReference>
<dbReference type="PANTHER" id="PTHR43418:SF4">
    <property type="entry name" value="MULTIFUNCTIONAL TRYPTOPHAN BIOSYNTHESIS PROTEIN"/>
    <property type="match status" value="1"/>
</dbReference>
<proteinExistence type="predicted"/>
<dbReference type="PRINTS" id="PR00096">
    <property type="entry name" value="GATASE"/>
</dbReference>
<sequence length="191" mass="21721">MIVIIDNYDSFTYNLAQYYRQLTDTVRVIRVNEVTIEQLAQMKPSLIVISPGPGAPENQPVCFDILDHFHPTTPIFGVCLGMQMMVHYFDGKVSKATAPMHGKTSVISHTGTGVFEGVPNQIRVTRYHSLVTHYIPEQFDITALTSSNEIMGIKHHHFQVEGIQFHPEAILTEYGFDMIRNSFNQAMERYT</sequence>
<keyword evidence="4" id="KW-1185">Reference proteome</keyword>
<evidence type="ECO:0000313" key="3">
    <source>
        <dbReference type="EMBL" id="UOQ48195.1"/>
    </source>
</evidence>
<dbReference type="Proteomes" id="UP000831782">
    <property type="component" value="Chromosome"/>
</dbReference>
<dbReference type="InterPro" id="IPR029062">
    <property type="entry name" value="Class_I_gatase-like"/>
</dbReference>
<dbReference type="RefSeq" id="WP_244718363.1">
    <property type="nucleotide sequence ID" value="NZ_CP095072.1"/>
</dbReference>
<dbReference type="PRINTS" id="PR00097">
    <property type="entry name" value="ANTSNTHASEII"/>
</dbReference>
<evidence type="ECO:0000313" key="4">
    <source>
        <dbReference type="Proteomes" id="UP000831782"/>
    </source>
</evidence>
<dbReference type="CDD" id="cd01743">
    <property type="entry name" value="GATase1_Anthranilate_Synthase"/>
    <property type="match status" value="1"/>
</dbReference>
<dbReference type="SUPFAM" id="SSF52317">
    <property type="entry name" value="Class I glutamine amidotransferase-like"/>
    <property type="match status" value="1"/>
</dbReference>
<feature type="domain" description="Glutamine amidotransferase" evidence="2">
    <location>
        <begin position="3"/>
        <end position="185"/>
    </location>
</feature>
<gene>
    <name evidence="3" type="ORF">MUN88_19450</name>
</gene>
<evidence type="ECO:0000259" key="2">
    <source>
        <dbReference type="Pfam" id="PF00117"/>
    </source>
</evidence>